<evidence type="ECO:0008006" key="3">
    <source>
        <dbReference type="Google" id="ProtNLM"/>
    </source>
</evidence>
<dbReference type="EMBL" id="KZ302055">
    <property type="protein sequence ID" value="PFH48630.1"/>
    <property type="molecule type" value="Genomic_DNA"/>
</dbReference>
<name>A0A2A9NLP3_9AGAR</name>
<dbReference type="Gene3D" id="3.80.10.10">
    <property type="entry name" value="Ribonuclease Inhibitor"/>
    <property type="match status" value="1"/>
</dbReference>
<organism evidence="1 2">
    <name type="scientific">Amanita thiersii Skay4041</name>
    <dbReference type="NCBI Taxonomy" id="703135"/>
    <lineage>
        <taxon>Eukaryota</taxon>
        <taxon>Fungi</taxon>
        <taxon>Dikarya</taxon>
        <taxon>Basidiomycota</taxon>
        <taxon>Agaricomycotina</taxon>
        <taxon>Agaricomycetes</taxon>
        <taxon>Agaricomycetidae</taxon>
        <taxon>Agaricales</taxon>
        <taxon>Pluteineae</taxon>
        <taxon>Amanitaceae</taxon>
        <taxon>Amanita</taxon>
    </lineage>
</organism>
<dbReference type="AlphaFoldDB" id="A0A2A9NLP3"/>
<proteinExistence type="predicted"/>
<dbReference type="Proteomes" id="UP000242287">
    <property type="component" value="Unassembled WGS sequence"/>
</dbReference>
<protein>
    <recommendedName>
        <fullName evidence="3">F-box domain-containing protein</fullName>
    </recommendedName>
</protein>
<gene>
    <name evidence="1" type="ORF">AMATHDRAFT_64924</name>
</gene>
<accession>A0A2A9NLP3</accession>
<reference evidence="1 2" key="1">
    <citation type="submission" date="2014-02" db="EMBL/GenBank/DDBJ databases">
        <title>Transposable element dynamics among asymbiotic and ectomycorrhizal Amanita fungi.</title>
        <authorList>
            <consortium name="DOE Joint Genome Institute"/>
            <person name="Hess J."/>
            <person name="Skrede I."/>
            <person name="Wolfe B."/>
            <person name="LaButti K."/>
            <person name="Ohm R.A."/>
            <person name="Grigoriev I.V."/>
            <person name="Pringle A."/>
        </authorList>
    </citation>
    <scope>NUCLEOTIDE SEQUENCE [LARGE SCALE GENOMIC DNA]</scope>
    <source>
        <strain evidence="1 2">SKay4041</strain>
    </source>
</reference>
<evidence type="ECO:0000313" key="1">
    <source>
        <dbReference type="EMBL" id="PFH48630.1"/>
    </source>
</evidence>
<sequence length="286" mass="33136">MMSNEIDDHHLNLFIPTILNSYRIGVLIVMITYEQLQTFLSGVRNEMVEHLTLYYGSWDGTYIPEELHQVPHFPFPNLKSFYFYSDYHRLELEWPRYFDWNRLCHLCLVMPIRPSKVWEILRQAMALESLKVFGLKPDVDGHHGAEAVTLPDLTSLSIQVLNYGEPCQLLHLLRYPNLEYLRIKGPNVVWDGGIFSSLARQSNFNKLQRFVFEGTITMDNFHVDRLLNDLPNLRKLSVPDGTKISQSTLMKLTDGGLGKHLTILAVGGVRLYSRRFESTMNSLYKG</sequence>
<dbReference type="InterPro" id="IPR032675">
    <property type="entry name" value="LRR_dom_sf"/>
</dbReference>
<evidence type="ECO:0000313" key="2">
    <source>
        <dbReference type="Proteomes" id="UP000242287"/>
    </source>
</evidence>
<keyword evidence="2" id="KW-1185">Reference proteome</keyword>
<dbReference type="SUPFAM" id="SSF52047">
    <property type="entry name" value="RNI-like"/>
    <property type="match status" value="1"/>
</dbReference>